<gene>
    <name evidence="13" type="ORF">BDN71DRAFT_1508786</name>
</gene>
<dbReference type="PANTHER" id="PTHR10353">
    <property type="entry name" value="GLYCOSYL HYDROLASE"/>
    <property type="match status" value="1"/>
</dbReference>
<dbReference type="InterPro" id="IPR001360">
    <property type="entry name" value="Glyco_hydro_1"/>
</dbReference>
<dbReference type="PROSITE" id="PS00653">
    <property type="entry name" value="GLYCOSYL_HYDROL_F1_2"/>
    <property type="match status" value="1"/>
</dbReference>
<comment type="function">
    <text evidence="9">Plays an important role in cellulose degradation. Shows hydrolytic activity against several glycosidic compounds.</text>
</comment>
<evidence type="ECO:0000256" key="1">
    <source>
        <dbReference type="ARBA" id="ARBA00000448"/>
    </source>
</evidence>
<evidence type="ECO:0000256" key="2">
    <source>
        <dbReference type="ARBA" id="ARBA00010838"/>
    </source>
</evidence>
<dbReference type="EMBL" id="MU154589">
    <property type="protein sequence ID" value="KAF9493202.1"/>
    <property type="molecule type" value="Genomic_DNA"/>
</dbReference>
<evidence type="ECO:0000313" key="13">
    <source>
        <dbReference type="EMBL" id="KAF9493202.1"/>
    </source>
</evidence>
<keyword evidence="7 12" id="KW-0326">Glycosidase</keyword>
<dbReference type="PANTHER" id="PTHR10353:SF36">
    <property type="entry name" value="LP05116P"/>
    <property type="match status" value="1"/>
</dbReference>
<dbReference type="EC" id="3.2.1.21" evidence="3"/>
<evidence type="ECO:0000256" key="10">
    <source>
        <dbReference type="PROSITE-ProRule" id="PRU10055"/>
    </source>
</evidence>
<dbReference type="Pfam" id="PF00232">
    <property type="entry name" value="Glyco_hydro_1"/>
    <property type="match status" value="1"/>
</dbReference>
<keyword evidence="14" id="KW-1185">Reference proteome</keyword>
<dbReference type="InterPro" id="IPR033132">
    <property type="entry name" value="GH_1_N_CS"/>
</dbReference>
<evidence type="ECO:0000313" key="14">
    <source>
        <dbReference type="Proteomes" id="UP000807025"/>
    </source>
</evidence>
<dbReference type="GO" id="GO:0080079">
    <property type="term" value="F:cellobiose glucosidase activity"/>
    <property type="evidence" value="ECO:0007669"/>
    <property type="project" value="UniProtKB-ARBA"/>
</dbReference>
<evidence type="ECO:0000256" key="5">
    <source>
        <dbReference type="ARBA" id="ARBA00023001"/>
    </source>
</evidence>
<organism evidence="13 14">
    <name type="scientific">Pleurotus eryngii</name>
    <name type="common">Boletus of the steppes</name>
    <dbReference type="NCBI Taxonomy" id="5323"/>
    <lineage>
        <taxon>Eukaryota</taxon>
        <taxon>Fungi</taxon>
        <taxon>Dikarya</taxon>
        <taxon>Basidiomycota</taxon>
        <taxon>Agaricomycotina</taxon>
        <taxon>Agaricomycetes</taxon>
        <taxon>Agaricomycetidae</taxon>
        <taxon>Agaricales</taxon>
        <taxon>Pleurotineae</taxon>
        <taxon>Pleurotaceae</taxon>
        <taxon>Pleurotus</taxon>
    </lineage>
</organism>
<dbReference type="FunFam" id="3.20.20.80:FF:000011">
    <property type="entry name" value="Cytosolic beta-glucosidase"/>
    <property type="match status" value="1"/>
</dbReference>
<evidence type="ECO:0000256" key="9">
    <source>
        <dbReference type="ARBA" id="ARBA00056775"/>
    </source>
</evidence>
<dbReference type="PRINTS" id="PR00131">
    <property type="entry name" value="GLHYDRLASE1"/>
</dbReference>
<protein>
    <recommendedName>
        <fullName evidence="3">beta-glucosidase</fullName>
        <ecNumber evidence="3">3.2.1.21</ecNumber>
    </recommendedName>
</protein>
<dbReference type="AlphaFoldDB" id="A0A9P5ZTG6"/>
<dbReference type="SUPFAM" id="SSF51445">
    <property type="entry name" value="(Trans)glycosidases"/>
    <property type="match status" value="1"/>
</dbReference>
<dbReference type="GO" id="GO:0030245">
    <property type="term" value="P:cellulose catabolic process"/>
    <property type="evidence" value="ECO:0007669"/>
    <property type="project" value="UniProtKB-KW"/>
</dbReference>
<evidence type="ECO:0000256" key="4">
    <source>
        <dbReference type="ARBA" id="ARBA00022801"/>
    </source>
</evidence>
<dbReference type="InterPro" id="IPR017853">
    <property type="entry name" value="GH"/>
</dbReference>
<evidence type="ECO:0000256" key="7">
    <source>
        <dbReference type="ARBA" id="ARBA00023295"/>
    </source>
</evidence>
<proteinExistence type="inferred from homology"/>
<keyword evidence="4 12" id="KW-0378">Hydrolase</keyword>
<evidence type="ECO:0000256" key="8">
    <source>
        <dbReference type="ARBA" id="ARBA00023326"/>
    </source>
</evidence>
<evidence type="ECO:0000256" key="12">
    <source>
        <dbReference type="RuleBase" id="RU004468"/>
    </source>
</evidence>
<dbReference type="Proteomes" id="UP000807025">
    <property type="component" value="Unassembled WGS sequence"/>
</dbReference>
<keyword evidence="8" id="KW-0624">Polysaccharide degradation</keyword>
<comment type="catalytic activity">
    <reaction evidence="1">
        <text>Hydrolysis of terminal, non-reducing beta-D-glucosyl residues with release of beta-D-glucose.</text>
        <dbReference type="EC" id="3.2.1.21"/>
    </reaction>
</comment>
<evidence type="ECO:0000256" key="3">
    <source>
        <dbReference type="ARBA" id="ARBA00012744"/>
    </source>
</evidence>
<name>A0A9P5ZTG6_PLEER</name>
<dbReference type="InterPro" id="IPR018120">
    <property type="entry name" value="Glyco_hydro_1_AS"/>
</dbReference>
<keyword evidence="6" id="KW-0119">Carbohydrate metabolism</keyword>
<dbReference type="Gene3D" id="3.20.20.80">
    <property type="entry name" value="Glycosidases"/>
    <property type="match status" value="1"/>
</dbReference>
<evidence type="ECO:0000256" key="11">
    <source>
        <dbReference type="RuleBase" id="RU003690"/>
    </source>
</evidence>
<dbReference type="PROSITE" id="PS00572">
    <property type="entry name" value="GLYCOSYL_HYDROL_F1_1"/>
    <property type="match status" value="1"/>
</dbReference>
<accession>A0A9P5ZTG6</accession>
<evidence type="ECO:0000256" key="6">
    <source>
        <dbReference type="ARBA" id="ARBA00023277"/>
    </source>
</evidence>
<keyword evidence="5" id="KW-0136">Cellulose degradation</keyword>
<comment type="similarity">
    <text evidence="2 11">Belongs to the glycosyl hydrolase 1 family.</text>
</comment>
<sequence length="496" mass="55791">MSMPYDVDKLPSDFVWGLATAAYQIEGAVAETGRGPSIWDTFSHIPGKVADATTGDDATDSYRRWREDVDLLKAYGVKAYRFSISWSRIIPLGGRDDPVNEEGIKHYRTLIEALVKEGITPFVIQTLYHWDLPQALHDRYGGWLDRQIVDDFVNYSQVCFDAFGDLVKNWITLNEPWIISVLGYGHGVFAPGRSSDRSRSEKGDSVGHHIILAHAYAANAYRKSKQNGAIGITLDCIWYLPFDESPEAADGVVASLATRIGWFADPIYKGHYPEYLRKSIGDRLPEFTLEELAVVRGSSDFFGMNTYTTQIVKPGGNDEFNGKVKSTFTRADGTQLGTQAVDIPERNSNHAQRSCVYSQTLLGLEVRVPSLALRPSINHHAQLLNYLHKTYNKPIYVTENGFAVKNESGLSVEEAIHDGDRVEYYRAYSQALLDAVCTDGVDVKGYFGWSLLDNFEWAEGYTVRFGVTYVDYATQRRYPKDSAKFLTKWFNSHIST</sequence>
<comment type="caution">
    <text evidence="13">The sequence shown here is derived from an EMBL/GenBank/DDBJ whole genome shotgun (WGS) entry which is preliminary data.</text>
</comment>
<reference evidence="13" key="1">
    <citation type="submission" date="2020-11" db="EMBL/GenBank/DDBJ databases">
        <authorList>
            <consortium name="DOE Joint Genome Institute"/>
            <person name="Ahrendt S."/>
            <person name="Riley R."/>
            <person name="Andreopoulos W."/>
            <person name="Labutti K."/>
            <person name="Pangilinan J."/>
            <person name="Ruiz-Duenas F.J."/>
            <person name="Barrasa J.M."/>
            <person name="Sanchez-Garcia M."/>
            <person name="Camarero S."/>
            <person name="Miyauchi S."/>
            <person name="Serrano A."/>
            <person name="Linde D."/>
            <person name="Babiker R."/>
            <person name="Drula E."/>
            <person name="Ayuso-Fernandez I."/>
            <person name="Pacheco R."/>
            <person name="Padilla G."/>
            <person name="Ferreira P."/>
            <person name="Barriuso J."/>
            <person name="Kellner H."/>
            <person name="Castanera R."/>
            <person name="Alfaro M."/>
            <person name="Ramirez L."/>
            <person name="Pisabarro A.G."/>
            <person name="Kuo A."/>
            <person name="Tritt A."/>
            <person name="Lipzen A."/>
            <person name="He G."/>
            <person name="Yan M."/>
            <person name="Ng V."/>
            <person name="Cullen D."/>
            <person name="Martin F."/>
            <person name="Rosso M.-N."/>
            <person name="Henrissat B."/>
            <person name="Hibbett D."/>
            <person name="Martinez A.T."/>
            <person name="Grigoriev I.V."/>
        </authorList>
    </citation>
    <scope>NUCLEOTIDE SEQUENCE</scope>
    <source>
        <strain evidence="13">ATCC 90797</strain>
    </source>
</reference>
<dbReference type="OrthoDB" id="65569at2759"/>
<feature type="active site" description="Nucleophile" evidence="10">
    <location>
        <position position="399"/>
    </location>
</feature>